<dbReference type="Pfam" id="PF07980">
    <property type="entry name" value="SusD_RagB"/>
    <property type="match status" value="1"/>
</dbReference>
<dbReference type="CDD" id="cd08977">
    <property type="entry name" value="SusD"/>
    <property type="match status" value="1"/>
</dbReference>
<dbReference type="Pfam" id="PF14322">
    <property type="entry name" value="SusD-like_3"/>
    <property type="match status" value="1"/>
</dbReference>
<evidence type="ECO:0000256" key="5">
    <source>
        <dbReference type="ARBA" id="ARBA00023237"/>
    </source>
</evidence>
<reference evidence="10" key="1">
    <citation type="submission" date="2017-04" db="EMBL/GenBank/DDBJ databases">
        <title>Function of individual gut microbiota members based on whole genome sequencing of pure cultures obtained from chicken caecum.</title>
        <authorList>
            <person name="Medvecky M."/>
            <person name="Cejkova D."/>
            <person name="Polansky O."/>
            <person name="Karasova D."/>
            <person name="Kubasova T."/>
            <person name="Cizek A."/>
            <person name="Rychlik I."/>
        </authorList>
    </citation>
    <scope>NUCLEOTIDE SEQUENCE [LARGE SCALE GENOMIC DNA]</scope>
    <source>
        <strain evidence="10">An43</strain>
    </source>
</reference>
<feature type="domain" description="RagB/SusD" evidence="6">
    <location>
        <begin position="268"/>
        <end position="500"/>
    </location>
</feature>
<dbReference type="EMBL" id="QRWP01000007">
    <property type="protein sequence ID" value="RGT32666.1"/>
    <property type="molecule type" value="Genomic_DNA"/>
</dbReference>
<dbReference type="RefSeq" id="WP_087426174.1">
    <property type="nucleotide sequence ID" value="NZ_CABIZW010000004.1"/>
</dbReference>
<reference evidence="8" key="2">
    <citation type="journal article" date="2018" name="BMC Genomics">
        <title>Whole genome sequencing and function prediction of 133 gut anaerobes isolated from chicken caecum in pure cultures.</title>
        <authorList>
            <person name="Medvecky M."/>
            <person name="Cejkova D."/>
            <person name="Polansky O."/>
            <person name="Karasova D."/>
            <person name="Kubasova T."/>
            <person name="Cizek A."/>
            <person name="Rychlik I."/>
        </authorList>
    </citation>
    <scope>NUCLEOTIDE SEQUENCE</scope>
    <source>
        <strain evidence="8">An43</strain>
    </source>
</reference>
<evidence type="ECO:0000259" key="6">
    <source>
        <dbReference type="Pfam" id="PF07980"/>
    </source>
</evidence>
<feature type="domain" description="SusD-like N-terminal" evidence="7">
    <location>
        <begin position="22"/>
        <end position="226"/>
    </location>
</feature>
<evidence type="ECO:0000256" key="1">
    <source>
        <dbReference type="ARBA" id="ARBA00004442"/>
    </source>
</evidence>
<comment type="subcellular location">
    <subcellularLocation>
        <location evidence="1">Cell outer membrane</location>
    </subcellularLocation>
</comment>
<dbReference type="InterPro" id="IPR011990">
    <property type="entry name" value="TPR-like_helical_dom_sf"/>
</dbReference>
<dbReference type="GO" id="GO:0009279">
    <property type="term" value="C:cell outer membrane"/>
    <property type="evidence" value="ECO:0007669"/>
    <property type="project" value="UniProtKB-SubCell"/>
</dbReference>
<dbReference type="EMBL" id="NFII01000008">
    <property type="protein sequence ID" value="OUO00817.1"/>
    <property type="molecule type" value="Genomic_DNA"/>
</dbReference>
<dbReference type="InterPro" id="IPR012944">
    <property type="entry name" value="SusD_RagB_dom"/>
</dbReference>
<dbReference type="SUPFAM" id="SSF48452">
    <property type="entry name" value="TPR-like"/>
    <property type="match status" value="1"/>
</dbReference>
<dbReference type="InterPro" id="IPR033985">
    <property type="entry name" value="SusD-like_N"/>
</dbReference>
<evidence type="ECO:0000313" key="11">
    <source>
        <dbReference type="Proteomes" id="UP000285159"/>
    </source>
</evidence>
<comment type="similarity">
    <text evidence="2">Belongs to the SusD family.</text>
</comment>
<dbReference type="Proteomes" id="UP000285159">
    <property type="component" value="Unassembled WGS sequence"/>
</dbReference>
<dbReference type="PROSITE" id="PS51257">
    <property type="entry name" value="PROKAR_LIPOPROTEIN"/>
    <property type="match status" value="1"/>
</dbReference>
<proteinExistence type="inferred from homology"/>
<keyword evidence="3" id="KW-0732">Signal</keyword>
<evidence type="ECO:0000259" key="7">
    <source>
        <dbReference type="Pfam" id="PF14322"/>
    </source>
</evidence>
<organism evidence="8 10">
    <name type="scientific">Bacteroides clarus</name>
    <dbReference type="NCBI Taxonomy" id="626929"/>
    <lineage>
        <taxon>Bacteria</taxon>
        <taxon>Pseudomonadati</taxon>
        <taxon>Bacteroidota</taxon>
        <taxon>Bacteroidia</taxon>
        <taxon>Bacteroidales</taxon>
        <taxon>Bacteroidaceae</taxon>
        <taxon>Bacteroides</taxon>
    </lineage>
</organism>
<protein>
    <submittedName>
        <fullName evidence="9">RagB/SusD family nutrient uptake outer membrane protein</fullName>
    </submittedName>
</protein>
<evidence type="ECO:0000256" key="2">
    <source>
        <dbReference type="ARBA" id="ARBA00006275"/>
    </source>
</evidence>
<comment type="caution">
    <text evidence="8">The sequence shown here is derived from an EMBL/GenBank/DDBJ whole genome shotgun (WGS) entry which is preliminary data.</text>
</comment>
<keyword evidence="5" id="KW-0998">Cell outer membrane</keyword>
<gene>
    <name evidence="8" type="ORF">B5F97_09830</name>
    <name evidence="9" type="ORF">DWX38_09405</name>
</gene>
<evidence type="ECO:0000256" key="4">
    <source>
        <dbReference type="ARBA" id="ARBA00023136"/>
    </source>
</evidence>
<evidence type="ECO:0000313" key="9">
    <source>
        <dbReference type="EMBL" id="RGT32666.1"/>
    </source>
</evidence>
<name>A0A1Y3YSX8_9BACE</name>
<evidence type="ECO:0000256" key="3">
    <source>
        <dbReference type="ARBA" id="ARBA00022729"/>
    </source>
</evidence>
<keyword evidence="4" id="KW-0472">Membrane</keyword>
<evidence type="ECO:0000313" key="10">
    <source>
        <dbReference type="Proteomes" id="UP000195386"/>
    </source>
</evidence>
<dbReference type="AlphaFoldDB" id="A0A1Y3YSX8"/>
<sequence length="501" mass="56653">MKTLNKILILTLSAMTFVGCDDFLDKSALGQLTNEEFFVTEDDAVAAVVGATSIYKDYRYTRSIWSFGDITSDDATASGSDNDVSAARRWENLAFHADYGRIGDRWNACFRAINRAMQAIEGIEKMEAGIFKNYKQNYLIGEAYFTKAYFYFEAVRTWGDLPLITATPVLADKNKRRSPKEEVYALIESDLTYATQNLPRKKELDSKDLGRATSDAAWALLAKVYLYQGKYAEAKKAIEDNLLPLVPAEYDLMENYEDIFSMLHEHNKESIFEINFRHKSDDKGLTTTGNYSAYAQGPRPFAGYGGNQPLQLLADAFESGDERKDATLLTIQDLENWETAADFSSLEFNRTGYYNQKVYIKPSERIGTESIFTMPNNLRIIRLSEVYLIYAEAVCKLGTDDALAREYLNKVRRRAGLLDNTTATGEALFDAIINENRYEFAMEGHRYFDLVRTGKAEAVLSSPAFKAVKPNAVFRPGYSELFPIPQSEIDNSQGYITQNPM</sequence>
<dbReference type="Gene3D" id="1.25.40.390">
    <property type="match status" value="1"/>
</dbReference>
<reference evidence="9 11" key="3">
    <citation type="submission" date="2018-08" db="EMBL/GenBank/DDBJ databases">
        <title>A genome reference for cultivated species of the human gut microbiota.</title>
        <authorList>
            <person name="Zou Y."/>
            <person name="Xue W."/>
            <person name="Luo G."/>
        </authorList>
    </citation>
    <scope>NUCLEOTIDE SEQUENCE [LARGE SCALE GENOMIC DNA]</scope>
    <source>
        <strain evidence="9 11">AF19-1AC</strain>
    </source>
</reference>
<dbReference type="Proteomes" id="UP000195386">
    <property type="component" value="Unassembled WGS sequence"/>
</dbReference>
<accession>A0A1Y3YSX8</accession>
<evidence type="ECO:0000313" key="8">
    <source>
        <dbReference type="EMBL" id="OUO00817.1"/>
    </source>
</evidence>